<dbReference type="Proteomes" id="UP000790709">
    <property type="component" value="Unassembled WGS sequence"/>
</dbReference>
<reference evidence="1" key="1">
    <citation type="journal article" date="2021" name="New Phytol.">
        <title>Evolutionary innovations through gain and loss of genes in the ectomycorrhizal Boletales.</title>
        <authorList>
            <person name="Wu G."/>
            <person name="Miyauchi S."/>
            <person name="Morin E."/>
            <person name="Kuo A."/>
            <person name="Drula E."/>
            <person name="Varga T."/>
            <person name="Kohler A."/>
            <person name="Feng B."/>
            <person name="Cao Y."/>
            <person name="Lipzen A."/>
            <person name="Daum C."/>
            <person name="Hundley H."/>
            <person name="Pangilinan J."/>
            <person name="Johnson J."/>
            <person name="Barry K."/>
            <person name="LaButti K."/>
            <person name="Ng V."/>
            <person name="Ahrendt S."/>
            <person name="Min B."/>
            <person name="Choi I.G."/>
            <person name="Park H."/>
            <person name="Plett J.M."/>
            <person name="Magnuson J."/>
            <person name="Spatafora J.W."/>
            <person name="Nagy L.G."/>
            <person name="Henrissat B."/>
            <person name="Grigoriev I.V."/>
            <person name="Yang Z.L."/>
            <person name="Xu J."/>
            <person name="Martin F.M."/>
        </authorList>
    </citation>
    <scope>NUCLEOTIDE SEQUENCE</scope>
    <source>
        <strain evidence="1">KUC20120723A-06</strain>
    </source>
</reference>
<gene>
    <name evidence="1" type="ORF">BV22DRAFT_1133305</name>
</gene>
<keyword evidence="2" id="KW-1185">Reference proteome</keyword>
<comment type="caution">
    <text evidence="1">The sequence shown here is derived from an EMBL/GenBank/DDBJ whole genome shotgun (WGS) entry which is preliminary data.</text>
</comment>
<dbReference type="EMBL" id="MU266600">
    <property type="protein sequence ID" value="KAH7920154.1"/>
    <property type="molecule type" value="Genomic_DNA"/>
</dbReference>
<organism evidence="1 2">
    <name type="scientific">Leucogyrophana mollusca</name>
    <dbReference type="NCBI Taxonomy" id="85980"/>
    <lineage>
        <taxon>Eukaryota</taxon>
        <taxon>Fungi</taxon>
        <taxon>Dikarya</taxon>
        <taxon>Basidiomycota</taxon>
        <taxon>Agaricomycotina</taxon>
        <taxon>Agaricomycetes</taxon>
        <taxon>Agaricomycetidae</taxon>
        <taxon>Boletales</taxon>
        <taxon>Boletales incertae sedis</taxon>
        <taxon>Leucogyrophana</taxon>
    </lineage>
</organism>
<sequence length="137" mass="14812">MRTFILCIVLATASLSTVRAVPSSNVAIRSRFRDDTDAIHEPHRPKLHDSVGKDHARPRQYNGPRVDDDIKAMPMKRDLFARVWRKNGVLSSRFIKNADYGAGDPSTAASPAPTQEPAPPAGPAKTAQDVSPTPSAG</sequence>
<name>A0ACB8B3Z3_9AGAM</name>
<evidence type="ECO:0000313" key="2">
    <source>
        <dbReference type="Proteomes" id="UP000790709"/>
    </source>
</evidence>
<evidence type="ECO:0000313" key="1">
    <source>
        <dbReference type="EMBL" id="KAH7920154.1"/>
    </source>
</evidence>
<accession>A0ACB8B3Z3</accession>
<proteinExistence type="predicted"/>
<protein>
    <submittedName>
        <fullName evidence="1">Uncharacterized protein</fullName>
    </submittedName>
</protein>